<proteinExistence type="predicted"/>
<dbReference type="InterPro" id="IPR004318">
    <property type="entry name" value="RAP-1"/>
</dbReference>
<evidence type="ECO:0000313" key="4">
    <source>
        <dbReference type="Proteomes" id="UP001230268"/>
    </source>
</evidence>
<reference evidence="3" key="1">
    <citation type="submission" date="2023-08" db="EMBL/GenBank/DDBJ databases">
        <title>Draft sequence of the Babesia gibsoni genome.</title>
        <authorList>
            <person name="Yamagishi J.Y."/>
            <person name="Xuan X.X."/>
        </authorList>
    </citation>
    <scope>NUCLEOTIDE SEQUENCE</scope>
    <source>
        <strain evidence="3">Azabu</strain>
    </source>
</reference>
<evidence type="ECO:0000256" key="1">
    <source>
        <dbReference type="SAM" id="MobiDB-lite"/>
    </source>
</evidence>
<name>A0AAD8LRS1_BABGI</name>
<accession>A0AAD8LRS1</accession>
<organism evidence="3 4">
    <name type="scientific">Babesia gibsoni</name>
    <dbReference type="NCBI Taxonomy" id="33632"/>
    <lineage>
        <taxon>Eukaryota</taxon>
        <taxon>Sar</taxon>
        <taxon>Alveolata</taxon>
        <taxon>Apicomplexa</taxon>
        <taxon>Aconoidasida</taxon>
        <taxon>Piroplasmida</taxon>
        <taxon>Babesiidae</taxon>
        <taxon>Babesia</taxon>
    </lineage>
</organism>
<comment type="caution">
    <text evidence="3">The sequence shown here is derived from an EMBL/GenBank/DDBJ whole genome shotgun (WGS) entry which is preliminary data.</text>
</comment>
<evidence type="ECO:0000313" key="3">
    <source>
        <dbReference type="EMBL" id="KAK1443382.1"/>
    </source>
</evidence>
<feature type="signal peptide" evidence="2">
    <location>
        <begin position="1"/>
        <end position="15"/>
    </location>
</feature>
<dbReference type="AlphaFoldDB" id="A0AAD8LRS1"/>
<feature type="region of interest" description="Disordered" evidence="1">
    <location>
        <begin position="27"/>
        <end position="49"/>
    </location>
</feature>
<dbReference type="EMBL" id="JAVEPI010000002">
    <property type="protein sequence ID" value="KAK1443382.1"/>
    <property type="molecule type" value="Genomic_DNA"/>
</dbReference>
<dbReference type="Proteomes" id="UP001230268">
    <property type="component" value="Unassembled WGS sequence"/>
</dbReference>
<feature type="chain" id="PRO_5042023235" evidence="2">
    <location>
        <begin position="16"/>
        <end position="351"/>
    </location>
</feature>
<gene>
    <name evidence="3" type="ORF">BgAZ_202580</name>
</gene>
<evidence type="ECO:0000256" key="2">
    <source>
        <dbReference type="SAM" id="SignalP"/>
    </source>
</evidence>
<keyword evidence="4" id="KW-1185">Reference proteome</keyword>
<dbReference type="Pfam" id="PF03085">
    <property type="entry name" value="RAP-1"/>
    <property type="match status" value="1"/>
</dbReference>
<keyword evidence="2" id="KW-0732">Signal</keyword>
<sequence>MRLLTLLLILPLSYCLYLKGDKNNNPFADPTDAKGSSGTGSKRKKKEKRKTAETWYDGIEKVAGITKRMSVIAKEQPNVIKDVCKRFFDRAACELDVKAYLDRCKKSVCLKFDEELRPENSDNPVIRLPNPYQLHAAFYLFKALVSNYTLSDGQKIELPKEEFDDFYRIFLESIIRYNLSFKDVKSAQDRFLCRYLYMATMYYKAYRTRERFKARAQNTTKVGRFLFSNRIKEVLKAIFHATVNKYALDIPMDFLGEVMDDYHDYMAVQDRSHRTLSLKYADMVSNTLTSELGLLIMKREQPFYRKAMGAARRAMGYLNPFRYLCIKTGIMSFFSQAGSYDKFMNAAKRLK</sequence>
<protein>
    <submittedName>
        <fullName evidence="3">Rhoptry-associated protein 1 like protein</fullName>
    </submittedName>
</protein>